<proteinExistence type="predicted"/>
<keyword evidence="3" id="KW-1185">Reference proteome</keyword>
<accession>A0ABV8AJP3</accession>
<name>A0ABV8AJP3_9FLAO</name>
<gene>
    <name evidence="2" type="ORF">ACFOSX_08230</name>
</gene>
<dbReference type="Pfam" id="PF19578">
    <property type="entry name" value="DUF6090"/>
    <property type="match status" value="1"/>
</dbReference>
<protein>
    <submittedName>
        <fullName evidence="2">DUF6090 family protein</fullName>
    </submittedName>
</protein>
<sequence>MIKIFRQIRYNLMSENKTGRYFKYAIGEIILVVIGILIALGINNWNEKRQNRNEEKITLTKLEKDLTADFSQFNYYKQTFRQIDQLHIELYRLVQGQLPADSISEPVLIRRSLYFTQLVDSDFKKDIPAINNKKIDEALTKYTRRVKDMEVLYSIQLESMINNRLKPLLYESEVYNPKSWFSLEKKGFSKDLTYTSINGKNIVDKERFIALAKTNKFQQLLFELNAKWHEFNDRLDQVIEANENFKDLITSELKNY</sequence>
<dbReference type="Proteomes" id="UP001595812">
    <property type="component" value="Unassembled WGS sequence"/>
</dbReference>
<evidence type="ECO:0000313" key="3">
    <source>
        <dbReference type="Proteomes" id="UP001595812"/>
    </source>
</evidence>
<comment type="caution">
    <text evidence="2">The sequence shown here is derived from an EMBL/GenBank/DDBJ whole genome shotgun (WGS) entry which is preliminary data.</text>
</comment>
<keyword evidence="1" id="KW-0812">Transmembrane</keyword>
<evidence type="ECO:0000313" key="2">
    <source>
        <dbReference type="EMBL" id="MFC3877215.1"/>
    </source>
</evidence>
<keyword evidence="1" id="KW-1133">Transmembrane helix</keyword>
<dbReference type="InterPro" id="IPR045749">
    <property type="entry name" value="DUF6090"/>
</dbReference>
<organism evidence="2 3">
    <name type="scientific">Winogradskyella maritima</name>
    <dbReference type="NCBI Taxonomy" id="1517766"/>
    <lineage>
        <taxon>Bacteria</taxon>
        <taxon>Pseudomonadati</taxon>
        <taxon>Bacteroidota</taxon>
        <taxon>Flavobacteriia</taxon>
        <taxon>Flavobacteriales</taxon>
        <taxon>Flavobacteriaceae</taxon>
        <taxon>Winogradskyella</taxon>
    </lineage>
</organism>
<keyword evidence="1" id="KW-0472">Membrane</keyword>
<evidence type="ECO:0000256" key="1">
    <source>
        <dbReference type="SAM" id="Phobius"/>
    </source>
</evidence>
<feature type="transmembrane region" description="Helical" evidence="1">
    <location>
        <begin position="21"/>
        <end position="42"/>
    </location>
</feature>
<reference evidence="3" key="1">
    <citation type="journal article" date="2019" name="Int. J. Syst. Evol. Microbiol.">
        <title>The Global Catalogue of Microorganisms (GCM) 10K type strain sequencing project: providing services to taxonomists for standard genome sequencing and annotation.</title>
        <authorList>
            <consortium name="The Broad Institute Genomics Platform"/>
            <consortium name="The Broad Institute Genome Sequencing Center for Infectious Disease"/>
            <person name="Wu L."/>
            <person name="Ma J."/>
        </authorList>
    </citation>
    <scope>NUCLEOTIDE SEQUENCE [LARGE SCALE GENOMIC DNA]</scope>
    <source>
        <strain evidence="3">CECT 8979</strain>
    </source>
</reference>
<dbReference type="EMBL" id="JBHSAT010000004">
    <property type="protein sequence ID" value="MFC3877215.1"/>
    <property type="molecule type" value="Genomic_DNA"/>
</dbReference>
<dbReference type="RefSeq" id="WP_386099079.1">
    <property type="nucleotide sequence ID" value="NZ_JBHSAT010000004.1"/>
</dbReference>